<evidence type="ECO:0000313" key="3">
    <source>
        <dbReference type="Proteomes" id="UP000183639"/>
    </source>
</evidence>
<name>A0A1I3GWP7_SELRU</name>
<dbReference type="AlphaFoldDB" id="A0A1I3GWP7"/>
<evidence type="ECO:0000256" key="1">
    <source>
        <dbReference type="SAM" id="MobiDB-lite"/>
    </source>
</evidence>
<accession>A0A1I3GWP7</accession>
<dbReference type="OrthoDB" id="1665688at2"/>
<proteinExistence type="predicted"/>
<organism evidence="2 3">
    <name type="scientific">Selenomonas ruminantium</name>
    <dbReference type="NCBI Taxonomy" id="971"/>
    <lineage>
        <taxon>Bacteria</taxon>
        <taxon>Bacillati</taxon>
        <taxon>Bacillota</taxon>
        <taxon>Negativicutes</taxon>
        <taxon>Selenomonadales</taxon>
        <taxon>Selenomonadaceae</taxon>
        <taxon>Selenomonas</taxon>
    </lineage>
</organism>
<protein>
    <submittedName>
        <fullName evidence="2">Uncharacterized protein</fullName>
    </submittedName>
</protein>
<evidence type="ECO:0000313" key="2">
    <source>
        <dbReference type="EMBL" id="SFI27740.1"/>
    </source>
</evidence>
<sequence>MDLQSDKQRLMVLLVTSLVAGAGILYAGEPEEIPVETAPETASEPETGHRPVQGLALAQAGSEVRNPFTLAHETAAEQGKAVVIPAGQPLPAETSLSPPPAAAPSEPGGLAEPELCGVMQTESRCLALLRIQGTTVAVAVGETCQAWRVVAIDQDSVVMQKDGREKRLVLSLPALR</sequence>
<dbReference type="RefSeq" id="WP_075445281.1">
    <property type="nucleotide sequence ID" value="NZ_FOQK01000025.1"/>
</dbReference>
<feature type="region of interest" description="Disordered" evidence="1">
    <location>
        <begin position="87"/>
        <end position="109"/>
    </location>
</feature>
<dbReference type="Proteomes" id="UP000183639">
    <property type="component" value="Unassembled WGS sequence"/>
</dbReference>
<dbReference type="EMBL" id="FOQK01000025">
    <property type="protein sequence ID" value="SFI27740.1"/>
    <property type="molecule type" value="Genomic_DNA"/>
</dbReference>
<reference evidence="2 3" key="1">
    <citation type="submission" date="2016-10" db="EMBL/GenBank/DDBJ databases">
        <authorList>
            <person name="de Groot N.N."/>
        </authorList>
    </citation>
    <scope>NUCLEOTIDE SEQUENCE [LARGE SCALE GENOMIC DNA]</scope>
    <source>
        <strain evidence="2 3">Z108</strain>
    </source>
</reference>
<gene>
    <name evidence="2" type="ORF">SAMN04487861_12544</name>
</gene>